<reference evidence="1 2" key="1">
    <citation type="submission" date="2016-03" db="EMBL/GenBank/DDBJ databases">
        <title>Whole genome sequencing of Grifola frondosa 9006-11.</title>
        <authorList>
            <person name="Min B."/>
            <person name="Park H."/>
            <person name="Kim J.-G."/>
            <person name="Cho H."/>
            <person name="Oh Y.-L."/>
            <person name="Kong W.-S."/>
            <person name="Choi I.-G."/>
        </authorList>
    </citation>
    <scope>NUCLEOTIDE SEQUENCE [LARGE SCALE GENOMIC DNA]</scope>
    <source>
        <strain evidence="1 2">9006-11</strain>
    </source>
</reference>
<comment type="caution">
    <text evidence="1">The sequence shown here is derived from an EMBL/GenBank/DDBJ whole genome shotgun (WGS) entry which is preliminary data.</text>
</comment>
<accession>A0A1C7LZQ8</accession>
<proteinExistence type="predicted"/>
<evidence type="ECO:0000313" key="1">
    <source>
        <dbReference type="EMBL" id="OBZ69968.1"/>
    </source>
</evidence>
<gene>
    <name evidence="1" type="ORF">A0H81_10470</name>
</gene>
<name>A0A1C7LZQ8_GRIFR</name>
<sequence>MAIIKTKSGIFKSVRGKAHRVEVQHLGYGAKRRSAANRQRSAQIASLSFEDRELLMQLDGAMHVDDDLVMHTLPPGEEAMLVSHAGGEVELCKEIFHTAKDNGKHADIRTRKDRTSIRDQEWLDQRDDLIVAYMVWKSSDGSCVAQWEDTGWDILYYSPLSFAVS</sequence>
<organism evidence="1 2">
    <name type="scientific">Grifola frondosa</name>
    <name type="common">Maitake</name>
    <name type="synonym">Polyporus frondosus</name>
    <dbReference type="NCBI Taxonomy" id="5627"/>
    <lineage>
        <taxon>Eukaryota</taxon>
        <taxon>Fungi</taxon>
        <taxon>Dikarya</taxon>
        <taxon>Basidiomycota</taxon>
        <taxon>Agaricomycotina</taxon>
        <taxon>Agaricomycetes</taxon>
        <taxon>Polyporales</taxon>
        <taxon>Grifolaceae</taxon>
        <taxon>Grifola</taxon>
    </lineage>
</organism>
<dbReference type="Proteomes" id="UP000092993">
    <property type="component" value="Unassembled WGS sequence"/>
</dbReference>
<evidence type="ECO:0000313" key="2">
    <source>
        <dbReference type="Proteomes" id="UP000092993"/>
    </source>
</evidence>
<protein>
    <submittedName>
        <fullName evidence="1">Uncharacterized protein</fullName>
    </submittedName>
</protein>
<keyword evidence="2" id="KW-1185">Reference proteome</keyword>
<dbReference type="EMBL" id="LUGG01000015">
    <property type="protein sequence ID" value="OBZ69968.1"/>
    <property type="molecule type" value="Genomic_DNA"/>
</dbReference>
<dbReference type="AlphaFoldDB" id="A0A1C7LZQ8"/>
<dbReference type="OrthoDB" id="2804187at2759"/>